<protein>
    <submittedName>
        <fullName evidence="2">Transmembrane 71, partial</fullName>
    </submittedName>
</protein>
<keyword evidence="1" id="KW-1133">Transmembrane helix</keyword>
<dbReference type="PANTHER" id="PTHR35255">
    <property type="entry name" value="TRANSMEMBRANE PROTEIN 71"/>
    <property type="match status" value="1"/>
</dbReference>
<accession>A0AAD1W729</accession>
<dbReference type="Pfam" id="PF15121">
    <property type="entry name" value="TMEM71"/>
    <property type="match status" value="1"/>
</dbReference>
<organism evidence="2 3">
    <name type="scientific">Pelobates cultripes</name>
    <name type="common">Western spadefoot toad</name>
    <dbReference type="NCBI Taxonomy" id="61616"/>
    <lineage>
        <taxon>Eukaryota</taxon>
        <taxon>Metazoa</taxon>
        <taxon>Chordata</taxon>
        <taxon>Craniata</taxon>
        <taxon>Vertebrata</taxon>
        <taxon>Euteleostomi</taxon>
        <taxon>Amphibia</taxon>
        <taxon>Batrachia</taxon>
        <taxon>Anura</taxon>
        <taxon>Pelobatoidea</taxon>
        <taxon>Pelobatidae</taxon>
        <taxon>Pelobates</taxon>
    </lineage>
</organism>
<evidence type="ECO:0000313" key="3">
    <source>
        <dbReference type="Proteomes" id="UP001295444"/>
    </source>
</evidence>
<feature type="transmembrane region" description="Helical" evidence="1">
    <location>
        <begin position="248"/>
        <end position="263"/>
    </location>
</feature>
<gene>
    <name evidence="2" type="ORF">PECUL_23A059492</name>
</gene>
<proteinExistence type="predicted"/>
<reference evidence="2" key="1">
    <citation type="submission" date="2022-03" db="EMBL/GenBank/DDBJ databases">
        <authorList>
            <person name="Alioto T."/>
            <person name="Alioto T."/>
            <person name="Gomez Garrido J."/>
        </authorList>
    </citation>
    <scope>NUCLEOTIDE SEQUENCE</scope>
</reference>
<dbReference type="InterPro" id="IPR027975">
    <property type="entry name" value="TMEM71"/>
</dbReference>
<evidence type="ECO:0000313" key="2">
    <source>
        <dbReference type="EMBL" id="CAH2285948.1"/>
    </source>
</evidence>
<sequence length="286" mass="32621">MDESPPMMSTPKSSKYSSFSGILHSYNLSSLTITHIDSSFLWDITQLQSKLFNDYSPSNTYNLDGMESNPGTSFNKTMYSLFSSCRHSLRLLSNGYYVVDDSSVLYNDDGSVVISPTKPNVSYKENSVRIFRKRRKPLTLRKLDIDDMECKESDLEDDNWDPQRGDYNFSREMMPVKSYPLGVLLDPMEDSVTADETQDSLSHFSSEEFLSINNESDKQKTWIGKAALFSLFFLILLCARFLMAGHAGLLIALLLLVIIYFALPQTRITEAQSNQNVHEENVIHHR</sequence>
<keyword evidence="1 2" id="KW-0812">Transmembrane</keyword>
<name>A0AAD1W729_PELCU</name>
<dbReference type="EMBL" id="OW240915">
    <property type="protein sequence ID" value="CAH2285948.1"/>
    <property type="molecule type" value="Genomic_DNA"/>
</dbReference>
<dbReference type="PANTHER" id="PTHR35255:SF1">
    <property type="entry name" value="TRANSMEMBRANE PROTEIN 71"/>
    <property type="match status" value="1"/>
</dbReference>
<dbReference type="AlphaFoldDB" id="A0AAD1W729"/>
<keyword evidence="3" id="KW-1185">Reference proteome</keyword>
<evidence type="ECO:0000256" key="1">
    <source>
        <dbReference type="SAM" id="Phobius"/>
    </source>
</evidence>
<keyword evidence="1" id="KW-0472">Membrane</keyword>
<dbReference type="Proteomes" id="UP001295444">
    <property type="component" value="Chromosome 04"/>
</dbReference>